<feature type="transmembrane region" description="Helical" evidence="1">
    <location>
        <begin position="193"/>
        <end position="214"/>
    </location>
</feature>
<dbReference type="SUPFAM" id="SSF56219">
    <property type="entry name" value="DNase I-like"/>
    <property type="match status" value="1"/>
</dbReference>
<keyword evidence="4" id="KW-1185">Reference proteome</keyword>
<keyword evidence="1" id="KW-0472">Membrane</keyword>
<comment type="caution">
    <text evidence="3">The sequence shown here is derived from an EMBL/GenBank/DDBJ whole genome shotgun (WGS) entry which is preliminary data.</text>
</comment>
<dbReference type="PANTHER" id="PTHR14859:SF1">
    <property type="entry name" value="PGAP2-INTERACTING PROTEIN"/>
    <property type="match status" value="1"/>
</dbReference>
<dbReference type="Gene3D" id="3.60.10.10">
    <property type="entry name" value="Endonuclease/exonuclease/phosphatase"/>
    <property type="match status" value="1"/>
</dbReference>
<protein>
    <recommendedName>
        <fullName evidence="2">Endonuclease/exonuclease/phosphatase domain-containing protein</fullName>
    </recommendedName>
</protein>
<proteinExistence type="predicted"/>
<accession>A0ABP0F4V8</accession>
<feature type="transmembrane region" description="Helical" evidence="1">
    <location>
        <begin position="594"/>
        <end position="614"/>
    </location>
</feature>
<feature type="transmembrane region" description="Helical" evidence="1">
    <location>
        <begin position="386"/>
        <end position="405"/>
    </location>
</feature>
<evidence type="ECO:0000313" key="4">
    <source>
        <dbReference type="Proteomes" id="UP001642483"/>
    </source>
</evidence>
<dbReference type="InterPro" id="IPR005135">
    <property type="entry name" value="Endo/exonuclease/phosphatase"/>
</dbReference>
<feature type="transmembrane region" description="Helical" evidence="1">
    <location>
        <begin position="464"/>
        <end position="485"/>
    </location>
</feature>
<name>A0ABP0F4V8_CLALP</name>
<feature type="transmembrane region" description="Helical" evidence="1">
    <location>
        <begin position="109"/>
        <end position="130"/>
    </location>
</feature>
<feature type="transmembrane region" description="Helical" evidence="1">
    <location>
        <begin position="539"/>
        <end position="560"/>
    </location>
</feature>
<feature type="transmembrane region" description="Helical" evidence="1">
    <location>
        <begin position="426"/>
        <end position="452"/>
    </location>
</feature>
<feature type="transmembrane region" description="Helical" evidence="1">
    <location>
        <begin position="497"/>
        <end position="519"/>
    </location>
</feature>
<dbReference type="EMBL" id="CAWYQH010000002">
    <property type="protein sequence ID" value="CAK8673768.1"/>
    <property type="molecule type" value="Genomic_DNA"/>
</dbReference>
<feature type="transmembrane region" description="Helical" evidence="1">
    <location>
        <begin position="345"/>
        <end position="366"/>
    </location>
</feature>
<feature type="transmembrane region" description="Helical" evidence="1">
    <location>
        <begin position="220"/>
        <end position="237"/>
    </location>
</feature>
<feature type="transmembrane region" description="Helical" evidence="1">
    <location>
        <begin position="82"/>
        <end position="103"/>
    </location>
</feature>
<dbReference type="Pfam" id="PF03372">
    <property type="entry name" value="Exo_endo_phos"/>
    <property type="match status" value="1"/>
</dbReference>
<feature type="transmembrane region" description="Helical" evidence="1">
    <location>
        <begin position="52"/>
        <end position="70"/>
    </location>
</feature>
<feature type="transmembrane region" description="Helical" evidence="1">
    <location>
        <begin position="21"/>
        <end position="40"/>
    </location>
</feature>
<keyword evidence="1" id="KW-0812">Transmembrane</keyword>
<sequence length="894" mass="98909">MEAKPKNRSVLSEFCNAVGKILIILTSWTILSSFIEANWWHFTDPANTGINIPAAAGLLITFLLPPFLLFSKAVREVQLPPAPALVFTMFSPFILFLASLPWLTTSPAARTGLLAVGVFIMPLVVCWLLLTQPESCMIRRSTNCCCCYASSEPLDFGNNKTRSLGSAAYLQADSNNDLMNSERVSFSHPGVEFLIAVSLSMTIRWCASTVNLLYETWEASLVLLLCVFSYAVIRFAMELTKKKYLESSASRKSTASTVVSVDCSPEPCLVVNEVNVTVISHQDETQTLDLQHSLDSVNPSPPLLMHDSRNEESIIRQSPNDIKSTPTPITSRKATPLLISTKQYVVLWFCGIIHGLSIGTLLALFLWVFSTPVLLCRWSGVSPNPFVALILVFYAVGVVISAFQPPSWEKVKSNKARHTTKLARHVTWKMVFQTVIITIIVGAAATSVYFLVGGTTSSLRLAGASMLCVILPFMLTTNFHAVTIIAKFTAQATSTCLTILPGAVAFTGACAFFCFYLFYVMFINPQILSVFLGRMDIILSTQLAIASLSLFAFLLTGWSLKEIKDNKEEPSNLKGPSSCIGCVQRKIEPYKRPVTLSFLTIFCLAVGLVVGPTYTPNQCFTTHKEPLSEILNYAKSREINFNSKTFSVLSWNVLLGHDMNGRDNLPCLRETLKHVKADLIGFQESDALPPFWGGKDILGYLEGFSRGALTSYHGVPPLDSNLGVGILTEMNVTYHEANILPEDDAGRLPHYSVVQVDVRVESKTVHVFNIHAVFKNWTANDDNPSPFANVSRKHMEFVAEKVNTLNASDPVIVMGDFNLNPFESELEIMRETLGLKCALHFNSSMDHPSTLRNRRAIVDHIFYRGLNVIASKTLTETRNISDHSPVLAYFELPT</sequence>
<dbReference type="PANTHER" id="PTHR14859">
    <property type="entry name" value="CALCOFLUOR WHITE HYPERSENSITIVE PROTEIN PRECURSOR"/>
    <property type="match status" value="1"/>
</dbReference>
<reference evidence="3 4" key="1">
    <citation type="submission" date="2024-02" db="EMBL/GenBank/DDBJ databases">
        <authorList>
            <person name="Daric V."/>
            <person name="Darras S."/>
        </authorList>
    </citation>
    <scope>NUCLEOTIDE SEQUENCE [LARGE SCALE GENOMIC DNA]</scope>
</reference>
<dbReference type="Proteomes" id="UP001642483">
    <property type="component" value="Unassembled WGS sequence"/>
</dbReference>
<evidence type="ECO:0000259" key="2">
    <source>
        <dbReference type="Pfam" id="PF03372"/>
    </source>
</evidence>
<dbReference type="InterPro" id="IPR036691">
    <property type="entry name" value="Endo/exonu/phosph_ase_sf"/>
</dbReference>
<evidence type="ECO:0000256" key="1">
    <source>
        <dbReference type="SAM" id="Phobius"/>
    </source>
</evidence>
<dbReference type="InterPro" id="IPR051916">
    <property type="entry name" value="GPI-anchor_lipid_remodeler"/>
</dbReference>
<keyword evidence="1" id="KW-1133">Transmembrane helix</keyword>
<feature type="domain" description="Endonuclease/exonuclease/phosphatase" evidence="2">
    <location>
        <begin position="649"/>
        <end position="883"/>
    </location>
</feature>
<evidence type="ECO:0000313" key="3">
    <source>
        <dbReference type="EMBL" id="CAK8673768.1"/>
    </source>
</evidence>
<gene>
    <name evidence="3" type="ORF">CVLEPA_LOCUS3524</name>
</gene>
<organism evidence="3 4">
    <name type="scientific">Clavelina lepadiformis</name>
    <name type="common">Light-bulb sea squirt</name>
    <name type="synonym">Ascidia lepadiformis</name>
    <dbReference type="NCBI Taxonomy" id="159417"/>
    <lineage>
        <taxon>Eukaryota</taxon>
        <taxon>Metazoa</taxon>
        <taxon>Chordata</taxon>
        <taxon>Tunicata</taxon>
        <taxon>Ascidiacea</taxon>
        <taxon>Aplousobranchia</taxon>
        <taxon>Clavelinidae</taxon>
        <taxon>Clavelina</taxon>
    </lineage>
</organism>